<comment type="caution">
    <text evidence="2">The sequence shown here is derived from an EMBL/GenBank/DDBJ whole genome shotgun (WGS) entry which is preliminary data.</text>
</comment>
<feature type="region of interest" description="Disordered" evidence="1">
    <location>
        <begin position="118"/>
        <end position="145"/>
    </location>
</feature>
<evidence type="ECO:0000256" key="1">
    <source>
        <dbReference type="SAM" id="MobiDB-lite"/>
    </source>
</evidence>
<evidence type="ECO:0000313" key="3">
    <source>
        <dbReference type="Proteomes" id="UP000765509"/>
    </source>
</evidence>
<reference evidence="2" key="1">
    <citation type="submission" date="2021-03" db="EMBL/GenBank/DDBJ databases">
        <title>Draft genome sequence of rust myrtle Austropuccinia psidii MF-1, a brazilian biotype.</title>
        <authorList>
            <person name="Quecine M.C."/>
            <person name="Pachon D.M.R."/>
            <person name="Bonatelli M.L."/>
            <person name="Correr F.H."/>
            <person name="Franceschini L.M."/>
            <person name="Leite T.F."/>
            <person name="Margarido G.R.A."/>
            <person name="Almeida C.A."/>
            <person name="Ferrarezi J.A."/>
            <person name="Labate C.A."/>
        </authorList>
    </citation>
    <scope>NUCLEOTIDE SEQUENCE</scope>
    <source>
        <strain evidence="2">MF-1</strain>
    </source>
</reference>
<keyword evidence="3" id="KW-1185">Reference proteome</keyword>
<evidence type="ECO:0000313" key="2">
    <source>
        <dbReference type="EMBL" id="MBW0583236.1"/>
    </source>
</evidence>
<accession>A0A9Q3Q2U9</accession>
<dbReference type="Proteomes" id="UP000765509">
    <property type="component" value="Unassembled WGS sequence"/>
</dbReference>
<dbReference type="EMBL" id="AVOT02114619">
    <property type="protein sequence ID" value="MBW0583236.1"/>
    <property type="molecule type" value="Genomic_DNA"/>
</dbReference>
<gene>
    <name evidence="2" type="ORF">O181_122951</name>
</gene>
<sequence>MPSKCLSQPQVMTLLHGCCDNPAWNQVGANWPHNIFYGQLAPFGVLWPFGDSTFPWPFMASGHILPLLASLANFHIPNPRPLSLFLGLEVSFCLLGGSGPPSQNHPFSLGGLGPKWPNPMRPKGAKGGLPLAPKDRWVPSHNWPT</sequence>
<proteinExistence type="predicted"/>
<protein>
    <submittedName>
        <fullName evidence="2">Uncharacterized protein</fullName>
    </submittedName>
</protein>
<name>A0A9Q3Q2U9_9BASI</name>
<organism evidence="2 3">
    <name type="scientific">Austropuccinia psidii MF-1</name>
    <dbReference type="NCBI Taxonomy" id="1389203"/>
    <lineage>
        <taxon>Eukaryota</taxon>
        <taxon>Fungi</taxon>
        <taxon>Dikarya</taxon>
        <taxon>Basidiomycota</taxon>
        <taxon>Pucciniomycotina</taxon>
        <taxon>Pucciniomycetes</taxon>
        <taxon>Pucciniales</taxon>
        <taxon>Sphaerophragmiaceae</taxon>
        <taxon>Austropuccinia</taxon>
    </lineage>
</organism>
<dbReference type="AlphaFoldDB" id="A0A9Q3Q2U9"/>